<comment type="caution">
    <text evidence="1">The sequence shown here is derived from an EMBL/GenBank/DDBJ whole genome shotgun (WGS) entry which is preliminary data.</text>
</comment>
<dbReference type="Proteomes" id="UP001595850">
    <property type="component" value="Unassembled WGS sequence"/>
</dbReference>
<reference evidence="2" key="1">
    <citation type="journal article" date="2019" name="Int. J. Syst. Evol. Microbiol.">
        <title>The Global Catalogue of Microorganisms (GCM) 10K type strain sequencing project: providing services to taxonomists for standard genome sequencing and annotation.</title>
        <authorList>
            <consortium name="The Broad Institute Genomics Platform"/>
            <consortium name="The Broad Institute Genome Sequencing Center for Infectious Disease"/>
            <person name="Wu L."/>
            <person name="Ma J."/>
        </authorList>
    </citation>
    <scope>NUCLEOTIDE SEQUENCE [LARGE SCALE GENOMIC DNA]</scope>
    <source>
        <strain evidence="2">TBRC 4489</strain>
    </source>
</reference>
<keyword evidence="2" id="KW-1185">Reference proteome</keyword>
<evidence type="ECO:0000313" key="1">
    <source>
        <dbReference type="EMBL" id="MFC4062470.1"/>
    </source>
</evidence>
<proteinExistence type="predicted"/>
<protein>
    <submittedName>
        <fullName evidence="1">Uncharacterized protein</fullName>
    </submittedName>
</protein>
<organism evidence="1 2">
    <name type="scientific">Planomonospora corallina</name>
    <dbReference type="NCBI Taxonomy" id="1806052"/>
    <lineage>
        <taxon>Bacteria</taxon>
        <taxon>Bacillati</taxon>
        <taxon>Actinomycetota</taxon>
        <taxon>Actinomycetes</taxon>
        <taxon>Streptosporangiales</taxon>
        <taxon>Streptosporangiaceae</taxon>
        <taxon>Planomonospora</taxon>
    </lineage>
</organism>
<name>A0ABV8IH95_9ACTN</name>
<gene>
    <name evidence="1" type="ORF">ACFOWE_29570</name>
</gene>
<dbReference type="RefSeq" id="WP_377293605.1">
    <property type="nucleotide sequence ID" value="NZ_JBHSBM010000047.1"/>
</dbReference>
<dbReference type="EMBL" id="JBHSBM010000047">
    <property type="protein sequence ID" value="MFC4062470.1"/>
    <property type="molecule type" value="Genomic_DNA"/>
</dbReference>
<evidence type="ECO:0000313" key="2">
    <source>
        <dbReference type="Proteomes" id="UP001595850"/>
    </source>
</evidence>
<sequence>MELSAGLRSRLAELRGDLLHERPLQGTVPDAGWLACDLLEAGLDTPAVQELAGQALSIGPMSEVESLVRQMLTEAGFPPIDVRRDPWAVARDVAQGIAEGSLPVPRGADFLIVESMSACGHPEEIMELMLLIDDWEALRGEPPTDEELRDRAARVVEAADAHLGGETGGAA</sequence>
<accession>A0ABV8IH95</accession>